<dbReference type="STRING" id="4999.A0A1Y1UT17"/>
<keyword evidence="8" id="KW-1185">Reference proteome</keyword>
<comment type="caution">
    <text evidence="7">The sequence shown here is derived from an EMBL/GenBank/DDBJ whole genome shotgun (WGS) entry which is preliminary data.</text>
</comment>
<evidence type="ECO:0000256" key="4">
    <source>
        <dbReference type="ARBA" id="ARBA00023002"/>
    </source>
</evidence>
<dbReference type="PANTHER" id="PTHR43647">
    <property type="entry name" value="DEHYDROGENASE"/>
    <property type="match status" value="1"/>
</dbReference>
<evidence type="ECO:0000313" key="7">
    <source>
        <dbReference type="EMBL" id="ORX41092.1"/>
    </source>
</evidence>
<name>A0A1Y1UT17_9TREE</name>
<dbReference type="GO" id="GO:0005789">
    <property type="term" value="C:endoplasmic reticulum membrane"/>
    <property type="evidence" value="ECO:0007669"/>
    <property type="project" value="TreeGrafter"/>
</dbReference>
<keyword evidence="2" id="KW-0521">NADP</keyword>
<dbReference type="InterPro" id="IPR036291">
    <property type="entry name" value="NAD(P)-bd_dom_sf"/>
</dbReference>
<comment type="similarity">
    <text evidence="6">Belongs to the short-chain dehydrogenases/reductases (SDR) family. ERG27 subfamily.</text>
</comment>
<dbReference type="SUPFAM" id="SSF51735">
    <property type="entry name" value="NAD(P)-binding Rossmann-fold domains"/>
    <property type="match status" value="1"/>
</dbReference>
<keyword evidence="3" id="KW-0752">Steroid biosynthesis</keyword>
<evidence type="ECO:0000256" key="5">
    <source>
        <dbReference type="ARBA" id="ARBA00023098"/>
    </source>
</evidence>
<evidence type="ECO:0000256" key="3">
    <source>
        <dbReference type="ARBA" id="ARBA00022955"/>
    </source>
</evidence>
<organism evidence="7 8">
    <name type="scientific">Kockovaella imperatae</name>
    <dbReference type="NCBI Taxonomy" id="4999"/>
    <lineage>
        <taxon>Eukaryota</taxon>
        <taxon>Fungi</taxon>
        <taxon>Dikarya</taxon>
        <taxon>Basidiomycota</taxon>
        <taxon>Agaricomycotina</taxon>
        <taxon>Tremellomycetes</taxon>
        <taxon>Tremellales</taxon>
        <taxon>Cuniculitremaceae</taxon>
        <taxon>Kockovaella</taxon>
    </lineage>
</organism>
<evidence type="ECO:0000256" key="6">
    <source>
        <dbReference type="ARBA" id="ARBA00023593"/>
    </source>
</evidence>
<evidence type="ECO:0008006" key="9">
    <source>
        <dbReference type="Google" id="ProtNLM"/>
    </source>
</evidence>
<evidence type="ECO:0000256" key="1">
    <source>
        <dbReference type="ARBA" id="ARBA00022516"/>
    </source>
</evidence>
<accession>A0A1Y1UT17</accession>
<dbReference type="GO" id="GO:0006694">
    <property type="term" value="P:steroid biosynthetic process"/>
    <property type="evidence" value="ECO:0007669"/>
    <property type="project" value="UniProtKB-KW"/>
</dbReference>
<evidence type="ECO:0000256" key="2">
    <source>
        <dbReference type="ARBA" id="ARBA00022857"/>
    </source>
</evidence>
<dbReference type="GO" id="GO:0005811">
    <property type="term" value="C:lipid droplet"/>
    <property type="evidence" value="ECO:0007669"/>
    <property type="project" value="TreeGrafter"/>
</dbReference>
<reference evidence="7 8" key="1">
    <citation type="submission" date="2017-03" db="EMBL/GenBank/DDBJ databases">
        <title>Widespread Adenine N6-methylation of Active Genes in Fungi.</title>
        <authorList>
            <consortium name="DOE Joint Genome Institute"/>
            <person name="Mondo S.J."/>
            <person name="Dannebaum R.O."/>
            <person name="Kuo R.C."/>
            <person name="Louie K.B."/>
            <person name="Bewick A.J."/>
            <person name="Labutti K."/>
            <person name="Haridas S."/>
            <person name="Kuo A."/>
            <person name="Salamov A."/>
            <person name="Ahrendt S.R."/>
            <person name="Lau R."/>
            <person name="Bowen B.P."/>
            <person name="Lipzen A."/>
            <person name="Sullivan W."/>
            <person name="Andreopoulos W.B."/>
            <person name="Clum A."/>
            <person name="Lindquist E."/>
            <person name="Daum C."/>
            <person name="Northen T.R."/>
            <person name="Ramamoorthy G."/>
            <person name="Schmitz R.J."/>
            <person name="Gryganskyi A."/>
            <person name="Culley D."/>
            <person name="Magnuson J."/>
            <person name="James T.Y."/>
            <person name="O'Malley M.A."/>
            <person name="Stajich J.E."/>
            <person name="Spatafora J.W."/>
            <person name="Visel A."/>
            <person name="Grigoriev I.V."/>
        </authorList>
    </citation>
    <scope>NUCLEOTIDE SEQUENCE [LARGE SCALE GENOMIC DNA]</scope>
    <source>
        <strain evidence="7 8">NRRL Y-17943</strain>
    </source>
</reference>
<proteinExistence type="inferred from homology"/>
<keyword evidence="1" id="KW-0444">Lipid biosynthesis</keyword>
<sequence length="395" mass="44220">MPAAVIQKTALPPSRRQVLIDQAPELVSEVSDRPPATLTLIVTCRSMQNAIETKEAILETHMRELKMREKNGIPERNGWLAGLRIECETADLSSPGGSDGVLALCERLKKSYPHITSLFLNAAIATASSISFPGFLKQIFTEGFVETVTDPHFVPETPGVMTPDGRLGLVFSVNVLSVYIMARELEPLLRRSPKELPVPPRIILSSSYTAARSLLRPDPLDDYQLLTYSYENGEFPYKASKYMADLLAVQLDKEFSENQGEDTQELRMLIAEPGAMVSKIYTTAFTNWAIIKFTFTFFYALAFRLASLLGSPKHVLTAGNGALAMIFAALVDSQYIEPASKVPATKFESRLNRWKHHRIEYSEVDCWESTLDLGASLMKACETIRQEYRRRESLE</sequence>
<evidence type="ECO:0000313" key="8">
    <source>
        <dbReference type="Proteomes" id="UP000193218"/>
    </source>
</evidence>
<dbReference type="GO" id="GO:0005741">
    <property type="term" value="C:mitochondrial outer membrane"/>
    <property type="evidence" value="ECO:0007669"/>
    <property type="project" value="TreeGrafter"/>
</dbReference>
<dbReference type="InterPro" id="IPR051593">
    <property type="entry name" value="Ergosterol_Biosynth_ERG27"/>
</dbReference>
<dbReference type="Proteomes" id="UP000193218">
    <property type="component" value="Unassembled WGS sequence"/>
</dbReference>
<gene>
    <name evidence="7" type="ORF">BD324DRAFT_37901</name>
</gene>
<dbReference type="EMBL" id="NBSH01000001">
    <property type="protein sequence ID" value="ORX41092.1"/>
    <property type="molecule type" value="Genomic_DNA"/>
</dbReference>
<dbReference type="GO" id="GO:0000253">
    <property type="term" value="F:3-beta-hydroxysteroid 3-dehydrogenase (NADP+) activity"/>
    <property type="evidence" value="ECO:0007669"/>
    <property type="project" value="TreeGrafter"/>
</dbReference>
<dbReference type="PANTHER" id="PTHR43647:SF1">
    <property type="entry name" value="3-KETO-STEROID REDUCTASE ERG27"/>
    <property type="match status" value="1"/>
</dbReference>
<dbReference type="AlphaFoldDB" id="A0A1Y1UT17"/>
<dbReference type="RefSeq" id="XP_021874771.1">
    <property type="nucleotide sequence ID" value="XM_022012629.1"/>
</dbReference>
<dbReference type="FunCoup" id="A0A1Y1UT17">
    <property type="interactions" value="47"/>
</dbReference>
<dbReference type="OrthoDB" id="9989144at2759"/>
<dbReference type="Gene3D" id="3.40.50.720">
    <property type="entry name" value="NAD(P)-binding Rossmann-like Domain"/>
    <property type="match status" value="1"/>
</dbReference>
<keyword evidence="5" id="KW-0443">Lipid metabolism</keyword>
<dbReference type="GeneID" id="33554437"/>
<protein>
    <recommendedName>
        <fullName evidence="9">3-keto sterol reductase</fullName>
    </recommendedName>
</protein>
<dbReference type="InParanoid" id="A0A1Y1UT17"/>
<keyword evidence="4" id="KW-0560">Oxidoreductase</keyword>